<dbReference type="GO" id="GO:0030866">
    <property type="term" value="P:cortical actin cytoskeleton organization"/>
    <property type="evidence" value="ECO:0007669"/>
    <property type="project" value="TreeGrafter"/>
</dbReference>
<reference evidence="3 4" key="1">
    <citation type="submission" date="2016-05" db="EMBL/GenBank/DDBJ databases">
        <title>Comparative genomics of biotechnologically important yeasts.</title>
        <authorList>
            <consortium name="DOE Joint Genome Institute"/>
            <person name="Riley R."/>
            <person name="Haridas S."/>
            <person name="Wolfe K.H."/>
            <person name="Lopes M.R."/>
            <person name="Hittinger C.T."/>
            <person name="Goker M."/>
            <person name="Salamov A."/>
            <person name="Wisecaver J."/>
            <person name="Long T.M."/>
            <person name="Aerts A.L."/>
            <person name="Barry K."/>
            <person name="Choi C."/>
            <person name="Clum A."/>
            <person name="Coughlan A.Y."/>
            <person name="Deshpande S."/>
            <person name="Douglass A.P."/>
            <person name="Hanson S.J."/>
            <person name="Klenk H.-P."/>
            <person name="LaButti K."/>
            <person name="Lapidus A."/>
            <person name="Lindquist E."/>
            <person name="Lipzen A."/>
            <person name="Meier-kolthoff J.P."/>
            <person name="Ohm R.A."/>
            <person name="Otillar R.P."/>
            <person name="Pangilinan J."/>
            <person name="Peng Y."/>
            <person name="Rokas A."/>
            <person name="Rosa C.A."/>
            <person name="Scheuner C."/>
            <person name="Sibirny A.A."/>
            <person name="Slot J.C."/>
            <person name="Stielow J.B."/>
            <person name="Sun H."/>
            <person name="Kurtzman C.P."/>
            <person name="Blackwell M."/>
            <person name="Grigoriev I.V."/>
            <person name="Jeffries T.W."/>
        </authorList>
    </citation>
    <scope>NUCLEOTIDE SEQUENCE [LARGE SCALE GENOMIC DNA]</scope>
    <source>
        <strain evidence="3 4">NRRL YB-4993</strain>
    </source>
</reference>
<dbReference type="GO" id="GO:0005886">
    <property type="term" value="C:plasma membrane"/>
    <property type="evidence" value="ECO:0007669"/>
    <property type="project" value="InterPro"/>
</dbReference>
<dbReference type="GO" id="GO:0005938">
    <property type="term" value="C:cell cortex"/>
    <property type="evidence" value="ECO:0007669"/>
    <property type="project" value="TreeGrafter"/>
</dbReference>
<dbReference type="AlphaFoldDB" id="A0A1A0HC98"/>
<feature type="transmembrane region" description="Helical" evidence="1">
    <location>
        <begin position="135"/>
        <end position="157"/>
    </location>
</feature>
<dbReference type="EMBL" id="LXTC01000003">
    <property type="protein sequence ID" value="OBA21497.1"/>
    <property type="molecule type" value="Genomic_DNA"/>
</dbReference>
<dbReference type="PANTHER" id="PTHR36414:SF1">
    <property type="entry name" value="PROTEIN SUR7"/>
    <property type="match status" value="1"/>
</dbReference>
<dbReference type="PANTHER" id="PTHR36414">
    <property type="entry name" value="PROTEIN SUR7"/>
    <property type="match status" value="1"/>
</dbReference>
<evidence type="ECO:0000256" key="2">
    <source>
        <dbReference type="SAM" id="SignalP"/>
    </source>
</evidence>
<feature type="transmembrane region" description="Helical" evidence="1">
    <location>
        <begin position="102"/>
        <end position="123"/>
    </location>
</feature>
<dbReference type="GO" id="GO:0031505">
    <property type="term" value="P:fungal-type cell wall organization"/>
    <property type="evidence" value="ECO:0007669"/>
    <property type="project" value="TreeGrafter"/>
</dbReference>
<evidence type="ECO:0000313" key="3">
    <source>
        <dbReference type="EMBL" id="OBA21497.1"/>
    </source>
</evidence>
<feature type="chain" id="PRO_5008508817" evidence="2">
    <location>
        <begin position="21"/>
        <end position="215"/>
    </location>
</feature>
<dbReference type="GO" id="GO:0045121">
    <property type="term" value="C:membrane raft"/>
    <property type="evidence" value="ECO:0007669"/>
    <property type="project" value="TreeGrafter"/>
</dbReference>
<dbReference type="GO" id="GO:0006897">
    <property type="term" value="P:endocytosis"/>
    <property type="evidence" value="ECO:0007669"/>
    <property type="project" value="TreeGrafter"/>
</dbReference>
<dbReference type="STRING" id="869754.A0A1A0HC98"/>
<evidence type="ECO:0000256" key="1">
    <source>
        <dbReference type="SAM" id="Phobius"/>
    </source>
</evidence>
<accession>A0A1A0HC98</accession>
<keyword evidence="1" id="KW-0472">Membrane</keyword>
<proteinExistence type="predicted"/>
<dbReference type="InterPro" id="IPR009571">
    <property type="entry name" value="SUR7/Rim9-like_fungi"/>
</dbReference>
<dbReference type="Pfam" id="PF06687">
    <property type="entry name" value="SUR7"/>
    <property type="match status" value="1"/>
</dbReference>
<name>A0A1A0HC98_9ASCO</name>
<sequence>MLRQILSLVAFLCATGAVVAMIFVNISGSSTSSVIRRFYFSELEGNYRWTMYGLCQTNDDGVYECSAPAPAYPYSPADNFSFTNLPLDFSTNRDTYYYLLRIAYGFFLVALLFSVLAAILVVVPKGAASARPGSPSTTVLFMAFLFATTACVLNTVAHAKGVHEFVRAGFSATIGKDMFICMWAGTGLLLLCFICLGMRSRLDRSYTLHPKVNHA</sequence>
<organism evidence="3 4">
    <name type="scientific">Metschnikowia bicuspidata var. bicuspidata NRRL YB-4993</name>
    <dbReference type="NCBI Taxonomy" id="869754"/>
    <lineage>
        <taxon>Eukaryota</taxon>
        <taxon>Fungi</taxon>
        <taxon>Dikarya</taxon>
        <taxon>Ascomycota</taxon>
        <taxon>Saccharomycotina</taxon>
        <taxon>Pichiomycetes</taxon>
        <taxon>Metschnikowiaceae</taxon>
        <taxon>Metschnikowia</taxon>
    </lineage>
</organism>
<dbReference type="RefSeq" id="XP_018712007.1">
    <property type="nucleotide sequence ID" value="XM_018854141.1"/>
</dbReference>
<keyword evidence="1" id="KW-1133">Transmembrane helix</keyword>
<feature type="signal peptide" evidence="2">
    <location>
        <begin position="1"/>
        <end position="20"/>
    </location>
</feature>
<evidence type="ECO:0000313" key="4">
    <source>
        <dbReference type="Proteomes" id="UP000092555"/>
    </source>
</evidence>
<keyword evidence="2" id="KW-0732">Signal</keyword>
<dbReference type="Proteomes" id="UP000092555">
    <property type="component" value="Unassembled WGS sequence"/>
</dbReference>
<keyword evidence="1" id="KW-0812">Transmembrane</keyword>
<dbReference type="OrthoDB" id="5419460at2759"/>
<keyword evidence="4" id="KW-1185">Reference proteome</keyword>
<feature type="transmembrane region" description="Helical" evidence="1">
    <location>
        <begin position="177"/>
        <end position="196"/>
    </location>
</feature>
<dbReference type="GeneID" id="30027117"/>
<dbReference type="GO" id="GO:0032185">
    <property type="term" value="P:septin cytoskeleton organization"/>
    <property type="evidence" value="ECO:0007669"/>
    <property type="project" value="TreeGrafter"/>
</dbReference>
<comment type="caution">
    <text evidence="3">The sequence shown here is derived from an EMBL/GenBank/DDBJ whole genome shotgun (WGS) entry which is preliminary data.</text>
</comment>
<gene>
    <name evidence="3" type="ORF">METBIDRAFT_11999</name>
</gene>
<protein>
    <submittedName>
        <fullName evidence="3">SUR7-domain-containing protein</fullName>
    </submittedName>
</protein>